<dbReference type="GO" id="GO:0046872">
    <property type="term" value="F:metal ion binding"/>
    <property type="evidence" value="ECO:0007669"/>
    <property type="project" value="UniProtKB-KW"/>
</dbReference>
<evidence type="ECO:0000256" key="8">
    <source>
        <dbReference type="HAMAP-Rule" id="MF_00461"/>
    </source>
</evidence>
<dbReference type="Pfam" id="PF12838">
    <property type="entry name" value="Fer4_7"/>
    <property type="match status" value="1"/>
</dbReference>
<evidence type="ECO:0000256" key="9">
    <source>
        <dbReference type="SAM" id="MobiDB-lite"/>
    </source>
</evidence>
<evidence type="ECO:0000256" key="7">
    <source>
        <dbReference type="ARBA" id="ARBA00023014"/>
    </source>
</evidence>
<feature type="binding site" evidence="8">
    <location>
        <position position="414"/>
    </location>
    <ligand>
        <name>[4Fe-4S] cluster</name>
        <dbReference type="ChEBI" id="CHEBI:49883"/>
        <label>2</label>
    </ligand>
</feature>
<feature type="binding site" evidence="8">
    <location>
        <position position="379"/>
    </location>
    <ligand>
        <name>[4Fe-4S] cluster</name>
        <dbReference type="ChEBI" id="CHEBI:49883"/>
        <label>2</label>
    </ligand>
</feature>
<dbReference type="InterPro" id="IPR019554">
    <property type="entry name" value="Soluble_ligand-bd"/>
</dbReference>
<dbReference type="Pfam" id="PF10531">
    <property type="entry name" value="SLBB"/>
    <property type="match status" value="1"/>
</dbReference>
<dbReference type="GO" id="GO:0022900">
    <property type="term" value="P:electron transport chain"/>
    <property type="evidence" value="ECO:0007669"/>
    <property type="project" value="UniProtKB-UniRule"/>
</dbReference>
<reference evidence="11" key="1">
    <citation type="submission" date="2024-05" db="EMBL/GenBank/DDBJ databases">
        <title>Genome sequencing of novel strain.</title>
        <authorList>
            <person name="Ganbat D."/>
            <person name="Ganbat S."/>
            <person name="Lee S.-J."/>
        </authorList>
    </citation>
    <scope>NUCLEOTIDE SEQUENCE</scope>
    <source>
        <strain evidence="11">SMD15-11</strain>
    </source>
</reference>
<dbReference type="InterPro" id="IPR011538">
    <property type="entry name" value="Nuo51_FMN-bd"/>
</dbReference>
<dbReference type="InterPro" id="IPR010208">
    <property type="entry name" value="Ion_transpt_RnfC/RsxC"/>
</dbReference>
<dbReference type="AlphaFoldDB" id="A0AB39V0L5"/>
<feature type="region of interest" description="Disordered" evidence="9">
    <location>
        <begin position="565"/>
        <end position="588"/>
    </location>
</feature>
<keyword evidence="8" id="KW-1278">Translocase</keyword>
<evidence type="ECO:0000256" key="1">
    <source>
        <dbReference type="ARBA" id="ARBA00022448"/>
    </source>
</evidence>
<keyword evidence="2 8" id="KW-0004">4Fe-4S</keyword>
<feature type="binding site" evidence="8">
    <location>
        <position position="372"/>
    </location>
    <ligand>
        <name>[4Fe-4S] cluster</name>
        <dbReference type="ChEBI" id="CHEBI:49883"/>
        <label>1</label>
    </ligand>
</feature>
<feature type="domain" description="4Fe-4S ferredoxin-type" evidence="10">
    <location>
        <begin position="399"/>
        <end position="428"/>
    </location>
</feature>
<keyword evidence="3 8" id="KW-0479">Metal-binding</keyword>
<feature type="binding site" evidence="8">
    <location>
        <position position="418"/>
    </location>
    <ligand>
        <name>[4Fe-4S] cluster</name>
        <dbReference type="ChEBI" id="CHEBI:49883"/>
        <label>1</label>
    </ligand>
</feature>
<proteinExistence type="inferred from homology"/>
<evidence type="ECO:0000256" key="2">
    <source>
        <dbReference type="ARBA" id="ARBA00022485"/>
    </source>
</evidence>
<keyword evidence="5 8" id="KW-0249">Electron transport</keyword>
<comment type="function">
    <text evidence="8">Part of a membrane-bound complex that couples electron transfer with translocation of ions across the membrane.</text>
</comment>
<evidence type="ECO:0000256" key="5">
    <source>
        <dbReference type="ARBA" id="ARBA00022982"/>
    </source>
</evidence>
<feature type="region of interest" description="Disordered" evidence="9">
    <location>
        <begin position="461"/>
        <end position="539"/>
    </location>
</feature>
<dbReference type="NCBIfam" id="TIGR01945">
    <property type="entry name" value="rnfC"/>
    <property type="match status" value="1"/>
</dbReference>
<dbReference type="GO" id="GO:0051539">
    <property type="term" value="F:4 iron, 4 sulfur cluster binding"/>
    <property type="evidence" value="ECO:0007669"/>
    <property type="project" value="UniProtKB-KW"/>
</dbReference>
<feature type="domain" description="4Fe-4S ferredoxin-type" evidence="10">
    <location>
        <begin position="359"/>
        <end position="389"/>
    </location>
</feature>
<feature type="compositionally biased region" description="Low complexity" evidence="9">
    <location>
        <begin position="475"/>
        <end position="500"/>
    </location>
</feature>
<dbReference type="Gene3D" id="3.40.50.11540">
    <property type="entry name" value="NADH-ubiquinone oxidoreductase 51kDa subunit"/>
    <property type="match status" value="1"/>
</dbReference>
<feature type="region of interest" description="Disordered" evidence="9">
    <location>
        <begin position="618"/>
        <end position="651"/>
    </location>
</feature>
<dbReference type="InterPro" id="IPR037225">
    <property type="entry name" value="Nuo51_FMN-bd_sf"/>
</dbReference>
<dbReference type="RefSeq" id="WP_369602592.1">
    <property type="nucleotide sequence ID" value="NZ_CP154858.1"/>
</dbReference>
<evidence type="ECO:0000313" key="11">
    <source>
        <dbReference type="EMBL" id="XDT73606.1"/>
    </source>
</evidence>
<feature type="compositionally biased region" description="Basic and acidic residues" evidence="9">
    <location>
        <begin position="509"/>
        <end position="526"/>
    </location>
</feature>
<dbReference type="GO" id="GO:0005886">
    <property type="term" value="C:plasma membrane"/>
    <property type="evidence" value="ECO:0007669"/>
    <property type="project" value="UniProtKB-SubCell"/>
</dbReference>
<feature type="region of interest" description="Disordered" evidence="9">
    <location>
        <begin position="695"/>
        <end position="716"/>
    </location>
</feature>
<comment type="subunit">
    <text evidence="8">The complex is composed of six subunits: RnfA, RnfB, RnfC, RnfD, RnfE and RnfG.</text>
</comment>
<dbReference type="SUPFAM" id="SSF46548">
    <property type="entry name" value="alpha-helical ferredoxin"/>
    <property type="match status" value="1"/>
</dbReference>
<comment type="cofactor">
    <cofactor evidence="8">
        <name>[4Fe-4S] cluster</name>
        <dbReference type="ChEBI" id="CHEBI:49883"/>
    </cofactor>
    <text evidence="8">Binds 2 [4Fe-4S] clusters per subunit.</text>
</comment>
<dbReference type="InterPro" id="IPR017896">
    <property type="entry name" value="4Fe4S_Fe-S-bd"/>
</dbReference>
<dbReference type="Pfam" id="PF13375">
    <property type="entry name" value="RnfC_N"/>
    <property type="match status" value="1"/>
</dbReference>
<keyword evidence="8" id="KW-0472">Membrane</keyword>
<keyword evidence="4 8" id="KW-0677">Repeat</keyword>
<gene>
    <name evidence="11" type="primary">rsxC</name>
    <name evidence="8" type="synonym">rnfC</name>
    <name evidence="11" type="ORF">AAIA72_06465</name>
</gene>
<dbReference type="KEGG" id="tcd:AAIA72_06465"/>
<accession>A0AB39V0L5</accession>
<dbReference type="InterPro" id="IPR026902">
    <property type="entry name" value="RnfC_N"/>
</dbReference>
<feature type="binding site" evidence="8">
    <location>
        <position position="411"/>
    </location>
    <ligand>
        <name>[4Fe-4S] cluster</name>
        <dbReference type="ChEBI" id="CHEBI:49883"/>
        <label>2</label>
    </ligand>
</feature>
<feature type="binding site" evidence="8">
    <location>
        <position position="375"/>
    </location>
    <ligand>
        <name>[4Fe-4S] cluster</name>
        <dbReference type="ChEBI" id="CHEBI:49883"/>
        <label>1</label>
    </ligand>
</feature>
<keyword evidence="8" id="KW-1003">Cell membrane</keyword>
<dbReference type="NCBIfam" id="NF003454">
    <property type="entry name" value="PRK05035.1"/>
    <property type="match status" value="1"/>
</dbReference>
<keyword evidence="8" id="KW-0997">Cell inner membrane</keyword>
<keyword evidence="7 8" id="KW-0411">Iron-sulfur</keyword>
<sequence>MRKLWDFHGGIHPPEHKAVSTRKPIRTAPLPKQFSVPLNQHIGTPAEPIVAPGQHVLAGQLIARPIGLVSAAVHAPTSGTVTAIENRPAAHPSGLPVPSIIIDADGRDQWVDPEPVPDYRTLSRQHLLERIRMAGISGMGGAGFPTAVKLSPPKEDKVHALIINAAECEPYITADDMLMRERAPQIVRGIEIMAHLLAPEECIIGIEDNKPEAIAALKQATAHTGIEVVVIPTKYPSGGEKQLIRILTGKEVPHGRIPADIGVMCQNVGTAYAVYDAIENGRPLVSRIVTVTGEGVGEPGNFEVRIGTPVSFLLDHCELDAQRTRRVIMGGPMMGFTLENLQAPVIKTTNCIIAATASEFPDPPPEMPCIRCGFCAEVCPAELLPQQLYWFARSRNLDMAERYNLMDCIECGACAYVCPSHIPLVQYYRFAKGELRQAREEKARAEHARERYEQRLARLEREKEEKEARRRARAEAAAAAQAAKQTAAEASGTTTTQPESAAPPPEELETLRKQVEQARKKLDKVKAAAAEVPPDDAEGQARMAKVIEKNLERLKLAEARLAEAEQQKPQVAAKPAPGAPALDPEQQARRIKRLQDKIRTLEATIAKTDDDVRRASLEATLTKERSRLAELTGGTAAEAPAPAEPPAPDREALKAAVDNAQRKLDMMQNMLDEARANQDPEDKIAKLERAVEKNRERLRQAEEALAAAGIPQPENT</sequence>
<dbReference type="PANTHER" id="PTHR43034">
    <property type="entry name" value="ION-TRANSLOCATING OXIDOREDUCTASE COMPLEX SUBUNIT C"/>
    <property type="match status" value="1"/>
</dbReference>
<evidence type="ECO:0000256" key="6">
    <source>
        <dbReference type="ARBA" id="ARBA00023004"/>
    </source>
</evidence>
<keyword evidence="6 8" id="KW-0408">Iron</keyword>
<dbReference type="PANTHER" id="PTHR43034:SF2">
    <property type="entry name" value="ION-TRANSLOCATING OXIDOREDUCTASE COMPLEX SUBUNIT C"/>
    <property type="match status" value="1"/>
</dbReference>
<feature type="compositionally biased region" description="Basic and acidic residues" evidence="9">
    <location>
        <begin position="618"/>
        <end position="628"/>
    </location>
</feature>
<comment type="similarity">
    <text evidence="8">Belongs to the 4Fe4S bacterial-type ferredoxin family. RnfC subfamily.</text>
</comment>
<dbReference type="Pfam" id="PF01512">
    <property type="entry name" value="Complex1_51K"/>
    <property type="match status" value="1"/>
</dbReference>
<evidence type="ECO:0000256" key="3">
    <source>
        <dbReference type="ARBA" id="ARBA00022723"/>
    </source>
</evidence>
<protein>
    <recommendedName>
        <fullName evidence="8">Ion-translocating oxidoreductase complex subunit C</fullName>
        <ecNumber evidence="8">7.-.-.-</ecNumber>
    </recommendedName>
    <alternativeName>
        <fullName evidence="8">Rnf electron transport complex subunit C</fullName>
    </alternativeName>
</protein>
<dbReference type="PROSITE" id="PS51379">
    <property type="entry name" value="4FE4S_FER_2"/>
    <property type="match status" value="2"/>
</dbReference>
<evidence type="ECO:0000256" key="4">
    <source>
        <dbReference type="ARBA" id="ARBA00022737"/>
    </source>
</evidence>
<name>A0AB39V0L5_9GAMM</name>
<evidence type="ECO:0000259" key="10">
    <source>
        <dbReference type="PROSITE" id="PS51379"/>
    </source>
</evidence>
<comment type="subcellular location">
    <subcellularLocation>
        <location evidence="8">Cell inner membrane</location>
        <topology evidence="8">Peripheral membrane protein</topology>
    </subcellularLocation>
</comment>
<dbReference type="SUPFAM" id="SSF142019">
    <property type="entry name" value="Nqo1 FMN-binding domain-like"/>
    <property type="match status" value="1"/>
</dbReference>
<dbReference type="Gene3D" id="3.30.70.20">
    <property type="match status" value="1"/>
</dbReference>
<dbReference type="InterPro" id="IPR017900">
    <property type="entry name" value="4Fe4S_Fe_S_CS"/>
</dbReference>
<organism evidence="11">
    <name type="scientific">Thermohahella caldifontis</name>
    <dbReference type="NCBI Taxonomy" id="3142973"/>
    <lineage>
        <taxon>Bacteria</taxon>
        <taxon>Pseudomonadati</taxon>
        <taxon>Pseudomonadota</taxon>
        <taxon>Gammaproteobacteria</taxon>
        <taxon>Oceanospirillales</taxon>
        <taxon>Hahellaceae</taxon>
        <taxon>Thermohahella</taxon>
    </lineage>
</organism>
<dbReference type="GO" id="GO:0009055">
    <property type="term" value="F:electron transfer activity"/>
    <property type="evidence" value="ECO:0007669"/>
    <property type="project" value="InterPro"/>
</dbReference>
<feature type="binding site" evidence="8">
    <location>
        <position position="369"/>
    </location>
    <ligand>
        <name>[4Fe-4S] cluster</name>
        <dbReference type="ChEBI" id="CHEBI:49883"/>
        <label>1</label>
    </ligand>
</feature>
<dbReference type="EMBL" id="CP154858">
    <property type="protein sequence ID" value="XDT73606.1"/>
    <property type="molecule type" value="Genomic_DNA"/>
</dbReference>
<feature type="binding site" evidence="8">
    <location>
        <position position="408"/>
    </location>
    <ligand>
        <name>[4Fe-4S] cluster</name>
        <dbReference type="ChEBI" id="CHEBI:49883"/>
        <label>2</label>
    </ligand>
</feature>
<dbReference type="PROSITE" id="PS00198">
    <property type="entry name" value="4FE4S_FER_1"/>
    <property type="match status" value="1"/>
</dbReference>
<dbReference type="EC" id="7.-.-.-" evidence="8"/>
<dbReference type="HAMAP" id="MF_00461">
    <property type="entry name" value="RsxC_RnfC"/>
    <property type="match status" value="1"/>
</dbReference>
<keyword evidence="1 8" id="KW-0813">Transport</keyword>